<dbReference type="Pfam" id="PF13193">
    <property type="entry name" value="AMP-binding_C"/>
    <property type="match status" value="1"/>
</dbReference>
<comment type="caution">
    <text evidence="5">The sequence shown here is derived from an EMBL/GenBank/DDBJ whole genome shotgun (WGS) entry which is preliminary data.</text>
</comment>
<reference evidence="5" key="1">
    <citation type="submission" date="2022-07" db="EMBL/GenBank/DDBJ databases">
        <title>Phylogenomic reconstructions and comparative analyses of Kickxellomycotina fungi.</title>
        <authorList>
            <person name="Reynolds N.K."/>
            <person name="Stajich J.E."/>
            <person name="Barry K."/>
            <person name="Grigoriev I.V."/>
            <person name="Crous P."/>
            <person name="Smith M.E."/>
        </authorList>
    </citation>
    <scope>NUCLEOTIDE SEQUENCE</scope>
    <source>
        <strain evidence="5">NRRL 1566</strain>
    </source>
</reference>
<dbReference type="Gene3D" id="3.40.50.980">
    <property type="match status" value="2"/>
</dbReference>
<dbReference type="GO" id="GO:0016405">
    <property type="term" value="F:CoA-ligase activity"/>
    <property type="evidence" value="ECO:0007669"/>
    <property type="project" value="TreeGrafter"/>
</dbReference>
<keyword evidence="6" id="KW-1185">Reference proteome</keyword>
<evidence type="ECO:0008006" key="7">
    <source>
        <dbReference type="Google" id="ProtNLM"/>
    </source>
</evidence>
<evidence type="ECO:0000259" key="4">
    <source>
        <dbReference type="Pfam" id="PF13193"/>
    </source>
</evidence>
<sequence>MYTAREFAHHIETSNSKVIIVGDGLHAVAQQAMAIGHYTTPMLSMDEGHSGMEHSVFSILQAPLLDCHKNGWVEEYTKEEDYSQLPAYLCFSSGTTGKPKGVVLTHKNMIANAMQINQIKQLDIATMNNHPYETYLGLAPFCHAYGLSYVLHSSVSLGGRIIVMRKYSFTSFLQTIQQHRVTFGYLVPPLVCALSKDERVEKFDLSSMHTILSGGAALSASLIEATEERLKGTRVIQGYGMSEMSPAITMLSTAHTKWGSIGLLLPNCQAKIIDEDDKPLPPNQQGELCFRGPNIMPHYLNNPKATMDIFDQDHFLHTGDVGYIDEQGFFFITDRKKEIIKFKGFQVAPSELESLLAEHPDIEDAAVMPVYDNNQATEIPRGYFVLKPNGGEDELERGQKIVDWLHERIAKYKKLRGGFVIVDNIPRSPAGKIIRGSLRNMELVESRESSSSSSNI</sequence>
<evidence type="ECO:0000313" key="5">
    <source>
        <dbReference type="EMBL" id="KAJ2851015.1"/>
    </source>
</evidence>
<dbReference type="EMBL" id="JANBUW010000019">
    <property type="protein sequence ID" value="KAJ2851015.1"/>
    <property type="molecule type" value="Genomic_DNA"/>
</dbReference>
<dbReference type="OrthoDB" id="10253115at2759"/>
<dbReference type="PROSITE" id="PS00455">
    <property type="entry name" value="AMP_BINDING"/>
    <property type="match status" value="1"/>
</dbReference>
<dbReference type="SUPFAM" id="SSF56801">
    <property type="entry name" value="Acetyl-CoA synthetase-like"/>
    <property type="match status" value="1"/>
</dbReference>
<feature type="domain" description="AMP-dependent synthetase/ligase" evidence="3">
    <location>
        <begin position="2"/>
        <end position="300"/>
    </location>
</feature>
<dbReference type="Gene3D" id="2.30.38.10">
    <property type="entry name" value="Luciferase, Domain 3"/>
    <property type="match status" value="1"/>
</dbReference>
<proteinExistence type="inferred from homology"/>
<dbReference type="InterPro" id="IPR020845">
    <property type="entry name" value="AMP-binding_CS"/>
</dbReference>
<comment type="similarity">
    <text evidence="1">Belongs to the ATP-dependent AMP-binding enzyme family.</text>
</comment>
<accession>A0A9W8I8X3</accession>
<evidence type="ECO:0000259" key="3">
    <source>
        <dbReference type="Pfam" id="PF00501"/>
    </source>
</evidence>
<dbReference type="InterPro" id="IPR045851">
    <property type="entry name" value="AMP-bd_C_sf"/>
</dbReference>
<dbReference type="PANTHER" id="PTHR24096:SF149">
    <property type="entry name" value="AMP-BINDING DOMAIN-CONTAINING PROTEIN-RELATED"/>
    <property type="match status" value="1"/>
</dbReference>
<name>A0A9W8I8X3_9FUNG</name>
<dbReference type="Pfam" id="PF00501">
    <property type="entry name" value="AMP-binding"/>
    <property type="match status" value="1"/>
</dbReference>
<feature type="domain" description="AMP-binding enzyme C-terminal" evidence="4">
    <location>
        <begin position="351"/>
        <end position="432"/>
    </location>
</feature>
<protein>
    <recommendedName>
        <fullName evidence="7">Acetyl-CoA synthetase-like protein</fullName>
    </recommendedName>
</protein>
<keyword evidence="2" id="KW-0436">Ligase</keyword>
<dbReference type="Gene3D" id="3.30.300.30">
    <property type="match status" value="1"/>
</dbReference>
<dbReference type="InterPro" id="IPR025110">
    <property type="entry name" value="AMP-bd_C"/>
</dbReference>
<dbReference type="InterPro" id="IPR000873">
    <property type="entry name" value="AMP-dep_synth/lig_dom"/>
</dbReference>
<gene>
    <name evidence="5" type="ORF">IWW36_001442</name>
</gene>
<organism evidence="5 6">
    <name type="scientific">Coemansia brasiliensis</name>
    <dbReference type="NCBI Taxonomy" id="2650707"/>
    <lineage>
        <taxon>Eukaryota</taxon>
        <taxon>Fungi</taxon>
        <taxon>Fungi incertae sedis</taxon>
        <taxon>Zoopagomycota</taxon>
        <taxon>Kickxellomycotina</taxon>
        <taxon>Kickxellomycetes</taxon>
        <taxon>Kickxellales</taxon>
        <taxon>Kickxellaceae</taxon>
        <taxon>Coemansia</taxon>
    </lineage>
</organism>
<dbReference type="PANTHER" id="PTHR24096">
    <property type="entry name" value="LONG-CHAIN-FATTY-ACID--COA LIGASE"/>
    <property type="match status" value="1"/>
</dbReference>
<evidence type="ECO:0000256" key="1">
    <source>
        <dbReference type="ARBA" id="ARBA00006432"/>
    </source>
</evidence>
<evidence type="ECO:0000256" key="2">
    <source>
        <dbReference type="ARBA" id="ARBA00022598"/>
    </source>
</evidence>
<dbReference type="AlphaFoldDB" id="A0A9W8I8X3"/>
<evidence type="ECO:0000313" key="6">
    <source>
        <dbReference type="Proteomes" id="UP001139887"/>
    </source>
</evidence>
<dbReference type="Proteomes" id="UP001139887">
    <property type="component" value="Unassembled WGS sequence"/>
</dbReference>